<reference evidence="13 14" key="1">
    <citation type="journal article" date="2011" name="Proc. Natl. Acad. Sci. U.S.A.">
        <title>Evolutionary erosion of yeast sex chromosomes by mating-type switching accidents.</title>
        <authorList>
            <person name="Gordon J.L."/>
            <person name="Armisen D."/>
            <person name="Proux-Wera E."/>
            <person name="Oheigeartaigh S.S."/>
            <person name="Byrne K.P."/>
            <person name="Wolfe K.H."/>
        </authorList>
    </citation>
    <scope>NUCLEOTIDE SEQUENCE [LARGE SCALE GENOMIC DNA]</scope>
    <source>
        <strain evidence="14">ATCC 24235 / CBS 4417 / NBRC 1672 / NRRL Y-8282 / UCD 70-5</strain>
    </source>
</reference>
<dbReference type="GO" id="GO:0030476">
    <property type="term" value="P:ascospore wall assembly"/>
    <property type="evidence" value="ECO:0007669"/>
    <property type="project" value="EnsemblFungi"/>
</dbReference>
<dbReference type="PANTHER" id="PTHR48012">
    <property type="entry name" value="STERILE20-LIKE KINASE, ISOFORM B-RELATED"/>
    <property type="match status" value="1"/>
</dbReference>
<keyword evidence="14" id="KW-1185">Reference proteome</keyword>
<evidence type="ECO:0000256" key="7">
    <source>
        <dbReference type="ARBA" id="ARBA00022840"/>
    </source>
</evidence>
<dbReference type="GO" id="GO:1904750">
    <property type="term" value="P:negative regulation of protein localization to nucleolus"/>
    <property type="evidence" value="ECO:0007669"/>
    <property type="project" value="EnsemblFungi"/>
</dbReference>
<evidence type="ECO:0000256" key="3">
    <source>
        <dbReference type="ARBA" id="ARBA00022527"/>
    </source>
</evidence>
<evidence type="ECO:0000256" key="6">
    <source>
        <dbReference type="ARBA" id="ARBA00022777"/>
    </source>
</evidence>
<evidence type="ECO:0000256" key="9">
    <source>
        <dbReference type="ARBA" id="ARBA00048679"/>
    </source>
</evidence>
<feature type="domain" description="Protein kinase" evidence="12">
    <location>
        <begin position="15"/>
        <end position="269"/>
    </location>
</feature>
<dbReference type="EC" id="2.7.11.1" evidence="2"/>
<dbReference type="GO" id="GO:0051229">
    <property type="term" value="P:meiotic spindle disassembly"/>
    <property type="evidence" value="ECO:0007669"/>
    <property type="project" value="EnsemblFungi"/>
</dbReference>
<dbReference type="OMA" id="DVSMWIV"/>
<dbReference type="RefSeq" id="XP_003685908.1">
    <property type="nucleotide sequence ID" value="XM_003685860.1"/>
</dbReference>
<dbReference type="FunFam" id="1.10.510.10:FF:000499">
    <property type="entry name" value="Serine/threonine-protein kinase KIC1"/>
    <property type="match status" value="1"/>
</dbReference>
<dbReference type="GO" id="GO:0004674">
    <property type="term" value="F:protein serine/threonine kinase activity"/>
    <property type="evidence" value="ECO:0007669"/>
    <property type="project" value="UniProtKB-KW"/>
</dbReference>
<comment type="similarity">
    <text evidence="1">Belongs to the protein kinase superfamily. STE Ser/Thr protein kinase family. STE20 subfamily.</text>
</comment>
<dbReference type="SUPFAM" id="SSF56112">
    <property type="entry name" value="Protein kinase-like (PK-like)"/>
    <property type="match status" value="1"/>
</dbReference>
<accession>G8BU96</accession>
<dbReference type="eggNOG" id="KOG0201">
    <property type="taxonomic scope" value="Eukaryota"/>
</dbReference>
<evidence type="ECO:0000256" key="10">
    <source>
        <dbReference type="PROSITE-ProRule" id="PRU10141"/>
    </source>
</evidence>
<dbReference type="STRING" id="1071381.G8BU96"/>
<keyword evidence="4" id="KW-0808">Transferase</keyword>
<dbReference type="InterPro" id="IPR050629">
    <property type="entry name" value="STE20/SPS1-PAK"/>
</dbReference>
<evidence type="ECO:0000313" key="14">
    <source>
        <dbReference type="Proteomes" id="UP000005666"/>
    </source>
</evidence>
<keyword evidence="6" id="KW-0418">Kinase</keyword>
<feature type="region of interest" description="Disordered" evidence="11">
    <location>
        <begin position="348"/>
        <end position="370"/>
    </location>
</feature>
<organism evidence="13 14">
    <name type="scientific">Tetrapisispora phaffii (strain ATCC 24235 / CBS 4417 / NBRC 1672 / NRRL Y-8282 / UCD 70-5)</name>
    <name type="common">Yeast</name>
    <name type="synonym">Fabospora phaffii</name>
    <dbReference type="NCBI Taxonomy" id="1071381"/>
    <lineage>
        <taxon>Eukaryota</taxon>
        <taxon>Fungi</taxon>
        <taxon>Dikarya</taxon>
        <taxon>Ascomycota</taxon>
        <taxon>Saccharomycotina</taxon>
        <taxon>Saccharomycetes</taxon>
        <taxon>Saccharomycetales</taxon>
        <taxon>Saccharomycetaceae</taxon>
        <taxon>Tetrapisispora</taxon>
    </lineage>
</organism>
<dbReference type="GO" id="GO:0005524">
    <property type="term" value="F:ATP binding"/>
    <property type="evidence" value="ECO:0007669"/>
    <property type="project" value="UniProtKB-UniRule"/>
</dbReference>
<keyword evidence="5 10" id="KW-0547">Nucleotide-binding</keyword>
<name>G8BU96_TETPH</name>
<dbReference type="Proteomes" id="UP000005666">
    <property type="component" value="Chromosome 5"/>
</dbReference>
<protein>
    <recommendedName>
        <fullName evidence="2">non-specific serine/threonine protein kinase</fullName>
        <ecNumber evidence="2">2.7.11.1</ecNumber>
    </recommendedName>
</protein>
<dbReference type="GO" id="GO:0005634">
    <property type="term" value="C:nucleus"/>
    <property type="evidence" value="ECO:0007669"/>
    <property type="project" value="EnsemblFungi"/>
</dbReference>
<dbReference type="EMBL" id="HE612860">
    <property type="protein sequence ID" value="CCE63474.1"/>
    <property type="molecule type" value="Genomic_DNA"/>
</dbReference>
<dbReference type="InterPro" id="IPR000719">
    <property type="entry name" value="Prot_kinase_dom"/>
</dbReference>
<dbReference type="PANTHER" id="PTHR48012:SF10">
    <property type="entry name" value="FI20177P1"/>
    <property type="match status" value="1"/>
</dbReference>
<feature type="binding site" evidence="10">
    <location>
        <position position="44"/>
    </location>
    <ligand>
        <name>ATP</name>
        <dbReference type="ChEBI" id="CHEBI:30616"/>
    </ligand>
</feature>
<gene>
    <name evidence="13" type="primary">TPHA0E03850</name>
    <name evidence="13" type="ordered locus">TPHA_0E03850</name>
</gene>
<evidence type="ECO:0000256" key="1">
    <source>
        <dbReference type="ARBA" id="ARBA00008874"/>
    </source>
</evidence>
<dbReference type="PROSITE" id="PS50011">
    <property type="entry name" value="PROTEIN_KINASE_DOM"/>
    <property type="match status" value="1"/>
</dbReference>
<dbReference type="Gene3D" id="1.10.510.10">
    <property type="entry name" value="Transferase(Phosphotransferase) domain 1"/>
    <property type="match status" value="1"/>
</dbReference>
<comment type="catalytic activity">
    <reaction evidence="8">
        <text>L-threonyl-[protein] + ATP = O-phospho-L-threonyl-[protein] + ADP + H(+)</text>
        <dbReference type="Rhea" id="RHEA:46608"/>
        <dbReference type="Rhea" id="RHEA-COMP:11060"/>
        <dbReference type="Rhea" id="RHEA-COMP:11605"/>
        <dbReference type="ChEBI" id="CHEBI:15378"/>
        <dbReference type="ChEBI" id="CHEBI:30013"/>
        <dbReference type="ChEBI" id="CHEBI:30616"/>
        <dbReference type="ChEBI" id="CHEBI:61977"/>
        <dbReference type="ChEBI" id="CHEBI:456216"/>
        <dbReference type="EC" id="2.7.11.1"/>
    </reaction>
</comment>
<dbReference type="GO" id="GO:0005628">
    <property type="term" value="C:prospore membrane"/>
    <property type="evidence" value="ECO:0007669"/>
    <property type="project" value="EnsemblFungi"/>
</dbReference>
<evidence type="ECO:0000256" key="2">
    <source>
        <dbReference type="ARBA" id="ARBA00012513"/>
    </source>
</evidence>
<keyword evidence="7 10" id="KW-0067">ATP-binding</keyword>
<dbReference type="OrthoDB" id="248923at2759"/>
<dbReference type="Pfam" id="PF00069">
    <property type="entry name" value="Pkinase"/>
    <property type="match status" value="1"/>
</dbReference>
<keyword evidence="3" id="KW-0723">Serine/threonine-protein kinase</keyword>
<evidence type="ECO:0000256" key="5">
    <source>
        <dbReference type="ARBA" id="ARBA00022741"/>
    </source>
</evidence>
<dbReference type="InterPro" id="IPR017441">
    <property type="entry name" value="Protein_kinase_ATP_BS"/>
</dbReference>
<dbReference type="AlphaFoldDB" id="G8BU96"/>
<proteinExistence type="inferred from homology"/>
<dbReference type="GO" id="GO:1903024">
    <property type="term" value="P:positive regulation of ascospore-type prospore membrane formation"/>
    <property type="evidence" value="ECO:0007669"/>
    <property type="project" value="EnsemblFungi"/>
</dbReference>
<dbReference type="InterPro" id="IPR011009">
    <property type="entry name" value="Kinase-like_dom_sf"/>
</dbReference>
<dbReference type="PROSITE" id="PS00107">
    <property type="entry name" value="PROTEIN_KINASE_ATP"/>
    <property type="match status" value="1"/>
</dbReference>
<dbReference type="KEGG" id="tpf:TPHA_0E03850"/>
<evidence type="ECO:0000259" key="12">
    <source>
        <dbReference type="PROSITE" id="PS50011"/>
    </source>
</evidence>
<sequence>MTNSVFEKVNPLTRYTIQDCVGRGNFGDVYKAIDKNESKVVAIKIVNLENTDEDIELLTQEIFFLSELKSPFITNYITTLTEDVTMWIVMEYCGGGSCADLIKMVYSKGIPESKVSYILRDTVKGLKYLHDQKKIHRDIKAANILLTDCGKVKLGDFGVSGQIRATMKRGTFVGTPYWMAPEVINKQCKGYNEKADIWSLGITAYELLKGVPPLSKYDPFKVMLNIPKRKPPKLHGQYSEKAKYFVSLCLIKDPKQRPSIEALLETDFLLPNTVLNLKEDVDLIKSIKLKNNYSKTPKYQLNQKIYDGSENIMSWNFDVSENNNSIQEIYENNIQTTEAATLQKMSELEKSPTTPTLDMRTSKPSSQLETPMTNISERSFRRLDKTKNNIVAGKITNTNDSKTSSEKNLFDLKEFDYLKNVINYSFTRMHERAKDEETKYYVDGIMSNFTKTESQVPGFSEVFIEEISLRMTSIKEYIASRQ</sequence>
<evidence type="ECO:0000256" key="11">
    <source>
        <dbReference type="SAM" id="MobiDB-lite"/>
    </source>
</evidence>
<evidence type="ECO:0000256" key="8">
    <source>
        <dbReference type="ARBA" id="ARBA00047899"/>
    </source>
</evidence>
<dbReference type="SMART" id="SM00220">
    <property type="entry name" value="S_TKc"/>
    <property type="match status" value="1"/>
</dbReference>
<comment type="catalytic activity">
    <reaction evidence="9">
        <text>L-seryl-[protein] + ATP = O-phospho-L-seryl-[protein] + ADP + H(+)</text>
        <dbReference type="Rhea" id="RHEA:17989"/>
        <dbReference type="Rhea" id="RHEA-COMP:9863"/>
        <dbReference type="Rhea" id="RHEA-COMP:11604"/>
        <dbReference type="ChEBI" id="CHEBI:15378"/>
        <dbReference type="ChEBI" id="CHEBI:29999"/>
        <dbReference type="ChEBI" id="CHEBI:30616"/>
        <dbReference type="ChEBI" id="CHEBI:83421"/>
        <dbReference type="ChEBI" id="CHEBI:456216"/>
        <dbReference type="EC" id="2.7.11.1"/>
    </reaction>
</comment>
<evidence type="ECO:0000313" key="13">
    <source>
        <dbReference type="EMBL" id="CCE63474.1"/>
    </source>
</evidence>
<evidence type="ECO:0000256" key="4">
    <source>
        <dbReference type="ARBA" id="ARBA00022679"/>
    </source>
</evidence>
<dbReference type="GO" id="GO:0005737">
    <property type="term" value="C:cytoplasm"/>
    <property type="evidence" value="ECO:0007669"/>
    <property type="project" value="EnsemblFungi"/>
</dbReference>
<dbReference type="GeneID" id="11531498"/>
<dbReference type="HOGENOM" id="CLU_000288_63_23_1"/>